<dbReference type="GO" id="GO:0016829">
    <property type="term" value="F:lyase activity"/>
    <property type="evidence" value="ECO:0007669"/>
    <property type="project" value="UniProtKB-KW"/>
</dbReference>
<dbReference type="SUPFAM" id="SSF52317">
    <property type="entry name" value="Class I glutamine amidotransferase-like"/>
    <property type="match status" value="1"/>
</dbReference>
<dbReference type="Proteomes" id="UP001596023">
    <property type="component" value="Unassembled WGS sequence"/>
</dbReference>
<dbReference type="PANTHER" id="PTHR43130">
    <property type="entry name" value="ARAC-FAMILY TRANSCRIPTIONAL REGULATOR"/>
    <property type="match status" value="1"/>
</dbReference>
<dbReference type="InterPro" id="IPR029062">
    <property type="entry name" value="Class_I_gatase-like"/>
</dbReference>
<comment type="caution">
    <text evidence="2">The sequence shown here is derived from an EMBL/GenBank/DDBJ whole genome shotgun (WGS) entry which is preliminary data.</text>
</comment>
<evidence type="ECO:0000259" key="1">
    <source>
        <dbReference type="Pfam" id="PF01965"/>
    </source>
</evidence>
<evidence type="ECO:0000313" key="2">
    <source>
        <dbReference type="EMBL" id="MFC4673913.1"/>
    </source>
</evidence>
<dbReference type="RefSeq" id="WP_379995667.1">
    <property type="nucleotide sequence ID" value="NZ_JBHSGN010000064.1"/>
</dbReference>
<feature type="domain" description="DJ-1/PfpI" evidence="1">
    <location>
        <begin position="5"/>
        <end position="165"/>
    </location>
</feature>
<organism evidence="2 3">
    <name type="scientific">Dysgonomonas termitidis</name>
    <dbReference type="NCBI Taxonomy" id="1516126"/>
    <lineage>
        <taxon>Bacteria</taxon>
        <taxon>Pseudomonadati</taxon>
        <taxon>Bacteroidota</taxon>
        <taxon>Bacteroidia</taxon>
        <taxon>Bacteroidales</taxon>
        <taxon>Dysgonomonadaceae</taxon>
        <taxon>Dysgonomonas</taxon>
    </lineage>
</organism>
<dbReference type="Gene3D" id="3.40.50.880">
    <property type="match status" value="1"/>
</dbReference>
<dbReference type="EC" id="4.2.1.-" evidence="2"/>
<sequence>MVFNILLFPGFETLDVFGPVEIFGKVEGNIIRYYSETGGLIRNTDNIEIKTDPAELLMPEETDILLIPGGTGTRKEIDNPVFIEKIRTLASGSQYTLTVCTGSALLAKTGLLDGRSATSNKCAFGWVESASSKVNWIKQARWVKDGKYYTSSGVSAGMDMALGFIRDMLGTEEARKIAFRIEYNWQEDESTDNFCNQQIK</sequence>
<name>A0ABV9KV87_9BACT</name>
<evidence type="ECO:0000313" key="3">
    <source>
        <dbReference type="Proteomes" id="UP001596023"/>
    </source>
</evidence>
<accession>A0ABV9KV87</accession>
<dbReference type="Pfam" id="PF01965">
    <property type="entry name" value="DJ-1_PfpI"/>
    <property type="match status" value="1"/>
</dbReference>
<proteinExistence type="predicted"/>
<keyword evidence="2" id="KW-0456">Lyase</keyword>
<dbReference type="CDD" id="cd03139">
    <property type="entry name" value="GATase1_PfpI_2"/>
    <property type="match status" value="1"/>
</dbReference>
<protein>
    <submittedName>
        <fullName evidence="2">DJ-1/PfpI family protein</fullName>
        <ecNumber evidence="2">4.2.1.-</ecNumber>
    </submittedName>
</protein>
<reference evidence="3" key="1">
    <citation type="journal article" date="2019" name="Int. J. Syst. Evol. Microbiol.">
        <title>The Global Catalogue of Microorganisms (GCM) 10K type strain sequencing project: providing services to taxonomists for standard genome sequencing and annotation.</title>
        <authorList>
            <consortium name="The Broad Institute Genomics Platform"/>
            <consortium name="The Broad Institute Genome Sequencing Center for Infectious Disease"/>
            <person name="Wu L."/>
            <person name="Ma J."/>
        </authorList>
    </citation>
    <scope>NUCLEOTIDE SEQUENCE [LARGE SCALE GENOMIC DNA]</scope>
    <source>
        <strain evidence="3">CCUG 66188</strain>
    </source>
</reference>
<gene>
    <name evidence="2" type="ORF">ACFO6W_09430</name>
</gene>
<dbReference type="InterPro" id="IPR002818">
    <property type="entry name" value="DJ-1/PfpI"/>
</dbReference>
<dbReference type="EMBL" id="JBHSGN010000064">
    <property type="protein sequence ID" value="MFC4673913.1"/>
    <property type="molecule type" value="Genomic_DNA"/>
</dbReference>
<dbReference type="PANTHER" id="PTHR43130:SF15">
    <property type="entry name" value="THIJ_PFPI FAMILY PROTEIN (AFU_ORTHOLOGUE AFUA_5G14240)"/>
    <property type="match status" value="1"/>
</dbReference>
<keyword evidence="3" id="KW-1185">Reference proteome</keyword>
<dbReference type="InterPro" id="IPR052158">
    <property type="entry name" value="INH-QAR"/>
</dbReference>